<evidence type="ECO:0000313" key="3">
    <source>
        <dbReference type="EMBL" id="MBS5686802.1"/>
    </source>
</evidence>
<proteinExistence type="predicted"/>
<dbReference type="Pfam" id="PF18889">
    <property type="entry name" value="Beta_helix_3"/>
    <property type="match status" value="4"/>
</dbReference>
<feature type="compositionally biased region" description="Basic and acidic residues" evidence="1">
    <location>
        <begin position="57"/>
        <end position="77"/>
    </location>
</feature>
<evidence type="ECO:0000313" key="4">
    <source>
        <dbReference type="Proteomes" id="UP000733372"/>
    </source>
</evidence>
<dbReference type="Proteomes" id="UP000733372">
    <property type="component" value="Unassembled WGS sequence"/>
</dbReference>
<organism evidence="3 4">
    <name type="scientific">Faecalibacterium prausnitzii</name>
    <dbReference type="NCBI Taxonomy" id="853"/>
    <lineage>
        <taxon>Bacteria</taxon>
        <taxon>Bacillati</taxon>
        <taxon>Bacillota</taxon>
        <taxon>Clostridia</taxon>
        <taxon>Eubacteriales</taxon>
        <taxon>Oscillospiraceae</taxon>
        <taxon>Faecalibacterium</taxon>
    </lineage>
</organism>
<gene>
    <name evidence="3" type="ORF">KHW66_01615</name>
</gene>
<keyword evidence="2" id="KW-0732">Signal</keyword>
<feature type="compositionally biased region" description="Low complexity" evidence="1">
    <location>
        <begin position="78"/>
        <end position="89"/>
    </location>
</feature>
<evidence type="ECO:0000256" key="2">
    <source>
        <dbReference type="SAM" id="SignalP"/>
    </source>
</evidence>
<protein>
    <submittedName>
        <fullName evidence="3">Uncharacterized protein</fullName>
    </submittedName>
</protein>
<evidence type="ECO:0000256" key="1">
    <source>
        <dbReference type="SAM" id="MobiDB-lite"/>
    </source>
</evidence>
<feature type="signal peptide" evidence="2">
    <location>
        <begin position="1"/>
        <end position="30"/>
    </location>
</feature>
<sequence length="659" mass="67261">MRLRKNMKRAAAAALALSVALSAAAPAALAKEYDISKGNITVTVTEDGDTYVRVGKAKGDKDIGEKDDTEVVIRGGEDSNNSAENNSDGPADDDTADKAEGQKPVVDAEPGEPVEKIDTELVVWPENVNSGEAQKKDGPADAEPETPDAQKPEGKTDADTLEASTEQKPVEKAAEDEDDDKDVMTFEDNTASTVTKAVSRVMNKFIKIINNCTEKDTTVTIENVNIRQYSYDCKAAMSVEGAGNTTLKLVGDNTLRGGDDSAGLEKDDEHSTGKLTITAEDASASLKAYGGIRGAGIGGGEGQSTSNLEIANGKIDAKGDLWAAGIGGGNGGSGKVTISGGEVTAQGGWHGAAGIGGGNGGSGKVTIKNGKVTAKADGDAAAIGGGTNGSGDVTILNGTVTATRNSDSYPVTGIGGASGSTKKSTVRILGGVVDAVGYGYGSGIGGGKGGVEVEIGGGAQVTAKGGLGNSGRGPGAAIGTNGEKGGKAGKEQDVNAIGEGTVTRVDPNLPADHTHEWTFVSSTLVAAGQLDKKEYKCPSCDSTRTVYKFALPAPVEEEQNGRIVLRVIDAPYEMHQESTRYIVTADSDTATLFGCLGNLAELKAQGVDTLVFRTESRETALDIDTMLSLGAEDTLFALTHSGSSATLTVGGADHSELIH</sequence>
<name>A0A943FVI3_9FIRM</name>
<reference evidence="3" key="1">
    <citation type="submission" date="2021-02" db="EMBL/GenBank/DDBJ databases">
        <title>Infant gut strain persistence is associated with maternal origin, phylogeny, and functional potential including surface adhesion and iron acquisition.</title>
        <authorList>
            <person name="Lou Y.C."/>
        </authorList>
    </citation>
    <scope>NUCLEOTIDE SEQUENCE</scope>
    <source>
        <strain evidence="3">L3_101_367G1_dasL3_101_367G1_metabat.metabat.26</strain>
    </source>
</reference>
<dbReference type="RefSeq" id="WP_270662110.1">
    <property type="nucleotide sequence ID" value="NZ_CP170812.1"/>
</dbReference>
<accession>A0A943FVI3</accession>
<feature type="compositionally biased region" description="Basic and acidic residues" evidence="1">
    <location>
        <begin position="148"/>
        <end position="158"/>
    </location>
</feature>
<dbReference type="AlphaFoldDB" id="A0A943FVI3"/>
<feature type="region of interest" description="Disordered" evidence="1">
    <location>
        <begin position="57"/>
        <end position="179"/>
    </location>
</feature>
<feature type="chain" id="PRO_5037391389" evidence="2">
    <location>
        <begin position="31"/>
        <end position="659"/>
    </location>
</feature>
<dbReference type="EMBL" id="JAGZAM010000001">
    <property type="protein sequence ID" value="MBS5686802.1"/>
    <property type="molecule type" value="Genomic_DNA"/>
</dbReference>
<comment type="caution">
    <text evidence="3">The sequence shown here is derived from an EMBL/GenBank/DDBJ whole genome shotgun (WGS) entry which is preliminary data.</text>
</comment>